<dbReference type="EMBL" id="VJMH01007322">
    <property type="protein sequence ID" value="KAF0684104.1"/>
    <property type="molecule type" value="Genomic_DNA"/>
</dbReference>
<protein>
    <submittedName>
        <fullName evidence="3">Aste57867_23891 protein</fullName>
    </submittedName>
</protein>
<evidence type="ECO:0000313" key="4">
    <source>
        <dbReference type="Proteomes" id="UP000332933"/>
    </source>
</evidence>
<dbReference type="Proteomes" id="UP000332933">
    <property type="component" value="Unassembled WGS sequence"/>
</dbReference>
<accession>A0A485LP84</accession>
<reference evidence="3 4" key="1">
    <citation type="submission" date="2019-03" db="EMBL/GenBank/DDBJ databases">
        <authorList>
            <person name="Gaulin E."/>
            <person name="Dumas B."/>
        </authorList>
    </citation>
    <scope>NUCLEOTIDE SEQUENCE [LARGE SCALE GENOMIC DNA]</scope>
    <source>
        <strain evidence="3">CBS 568.67</strain>
    </source>
</reference>
<evidence type="ECO:0000313" key="3">
    <source>
        <dbReference type="EMBL" id="VFU00534.1"/>
    </source>
</evidence>
<dbReference type="InterPro" id="IPR036527">
    <property type="entry name" value="SCP2_sterol-bd_dom_sf"/>
</dbReference>
<gene>
    <name evidence="3" type="primary">Aste57867_23891</name>
    <name evidence="2" type="ORF">As57867_023818</name>
    <name evidence="3" type="ORF">ASTE57867_23891</name>
</gene>
<dbReference type="SUPFAM" id="SSF55729">
    <property type="entry name" value="Acyl-CoA N-acyltransferases (Nat)"/>
    <property type="match status" value="1"/>
</dbReference>
<dbReference type="OrthoDB" id="77550at2759"/>
<reference evidence="2" key="2">
    <citation type="submission" date="2019-06" db="EMBL/GenBank/DDBJ databases">
        <title>Genomics analysis of Aphanomyces spp. identifies a new class of oomycete effector associated with host adaptation.</title>
        <authorList>
            <person name="Gaulin E."/>
        </authorList>
    </citation>
    <scope>NUCLEOTIDE SEQUENCE</scope>
    <source>
        <strain evidence="2">CBS 578.67</strain>
    </source>
</reference>
<dbReference type="InterPro" id="IPR016181">
    <property type="entry name" value="Acyl_CoA_acyltransferase"/>
</dbReference>
<feature type="region of interest" description="Disordered" evidence="1">
    <location>
        <begin position="257"/>
        <end position="278"/>
    </location>
</feature>
<evidence type="ECO:0000313" key="2">
    <source>
        <dbReference type="EMBL" id="KAF0684104.1"/>
    </source>
</evidence>
<evidence type="ECO:0000256" key="1">
    <source>
        <dbReference type="SAM" id="MobiDB-lite"/>
    </source>
</evidence>
<dbReference type="SUPFAM" id="SSF55718">
    <property type="entry name" value="SCP-like"/>
    <property type="match status" value="1"/>
</dbReference>
<keyword evidence="4" id="KW-1185">Reference proteome</keyword>
<proteinExistence type="predicted"/>
<dbReference type="EMBL" id="CAADRA010007348">
    <property type="protein sequence ID" value="VFU00534.1"/>
    <property type="molecule type" value="Genomic_DNA"/>
</dbReference>
<name>A0A485LP84_9STRA</name>
<sequence>MEDDHSNNDNTITSDAAAAVLGASPSSSSHGDVCDVAGCAGLSGVVMWKCHCLGCPHVVHHVCAIEQVACADDTFFCSATCKAIGDNTSTAASSPSPPTVPTTILPGAEFTTFEDLQAAIRDDGAKVGVKINQRQTHLMDDRALVIFGHKAIQRGVFYCSQLHCPFTLRFSYDFTKMRYAIRHSSFHGTHNHGVKNSLHARGKGVPFDKEFITLDALADGVDRFQCRHCRAIVLKKVARLGHLKDCAPYRQHVASGHARDNGDAADDDDDNNPTTVADETLTAEFRTIPADGKTSSRLECKHCSAHLKRNRLLTHLRDCAAYQGLLGHLPLTNPEPLVATSFGMLQRPRSDLPLECRRLESDADLAALHALRSATVPSVTSHNTSQDVAHWGLFDHLPAAKRPHAAHPPAITHSPSLVGVFAVRREDVNLFGARVSVGVLARVATDLLHPPIDKTAVGYFLRECVASRAALALVPASSSASMMALYRAMGFTPTAPSYQFTFPPSAIPPSAIPAPLVTHLDASVDAADVLECLVRVCATRHGSLYPTSVDALFGHHVIGCRDLRGILRGFVAFDVHEARLDVHHLVYEDARTLGGLLGVLAHQPVALIVLAAPLVRLVHVPDLFATHFATRNFNFVTGLVLHLVVRDPLQPAPTTLLVRFDSGVARVVVGAVPHDVLLQLHVADATALLLGAVSLLKLVQYGKASLTPHDVRTTRLLARAFDVDVPPTLRF</sequence>
<dbReference type="AlphaFoldDB" id="A0A485LP84"/>
<organism evidence="3 4">
    <name type="scientific">Aphanomyces stellatus</name>
    <dbReference type="NCBI Taxonomy" id="120398"/>
    <lineage>
        <taxon>Eukaryota</taxon>
        <taxon>Sar</taxon>
        <taxon>Stramenopiles</taxon>
        <taxon>Oomycota</taxon>
        <taxon>Saprolegniomycetes</taxon>
        <taxon>Saprolegniales</taxon>
        <taxon>Verrucalvaceae</taxon>
        <taxon>Aphanomyces</taxon>
    </lineage>
</organism>